<name>A0A916IZD8_9BURK</name>
<evidence type="ECO:0000313" key="5">
    <source>
        <dbReference type="EMBL" id="CAG2153576.1"/>
    </source>
</evidence>
<proteinExistence type="predicted"/>
<accession>A0A916IZD8</accession>
<evidence type="ECO:0000256" key="2">
    <source>
        <dbReference type="ARBA" id="ARBA00022723"/>
    </source>
</evidence>
<dbReference type="InterPro" id="IPR003347">
    <property type="entry name" value="JmjC_dom"/>
</dbReference>
<evidence type="ECO:0000256" key="3">
    <source>
        <dbReference type="ARBA" id="ARBA00023004"/>
    </source>
</evidence>
<comment type="cofactor">
    <cofactor evidence="1">
        <name>Fe(2+)</name>
        <dbReference type="ChEBI" id="CHEBI:29033"/>
    </cofactor>
</comment>
<keyword evidence="2" id="KW-0479">Metal-binding</keyword>
<keyword evidence="6" id="KW-1185">Reference proteome</keyword>
<evidence type="ECO:0000313" key="6">
    <source>
        <dbReference type="Proteomes" id="UP000672934"/>
    </source>
</evidence>
<protein>
    <recommendedName>
        <fullName evidence="4">JmjC domain-containing protein</fullName>
    </recommendedName>
</protein>
<sequence>MDRSSGIDAISRLIAPCSLAEFSERYWQRDVLVLHRENQSYYDEIITINDIDDLISSLSIPTSHIDVGKDAVGAAKDSYSRGSYIRPSDVLRLHRQGQTIILRALHLWNLPVRRLCDSAEAFFHNTSQANLYMTPQDTRSSYPHWDAHDIFVLQVAGSKRWVLYESPLQRPLYTYEFDAERHEVGPEIGEFTLHAGDIAYVPRGVIHNPIATGYSVHIALGVLVKTWADVFAAMYEDITKGNPNIRASLPIKFGNHEYDMEKCMSEFSGLAAAFTDPSTMHSAVNKISARVEANRWVDTKGMFIDFATPQTITRDSIVELPAFASAALSIKEDKCYVTLNGVDLVVPSVLASALDFIKKVRRFSVHEIPDMSLADKISLVTRLVEEGCLRLYRDDHSPSN</sequence>
<dbReference type="InterPro" id="IPR039994">
    <property type="entry name" value="NO66-like"/>
</dbReference>
<dbReference type="Proteomes" id="UP000672934">
    <property type="component" value="Unassembled WGS sequence"/>
</dbReference>
<dbReference type="PROSITE" id="PS51184">
    <property type="entry name" value="JMJC"/>
    <property type="match status" value="1"/>
</dbReference>
<dbReference type="RefSeq" id="WP_211949739.1">
    <property type="nucleotide sequence ID" value="NZ_CAJPUY010000020.1"/>
</dbReference>
<dbReference type="GO" id="GO:0046872">
    <property type="term" value="F:metal ion binding"/>
    <property type="evidence" value="ECO:0007669"/>
    <property type="project" value="UniProtKB-KW"/>
</dbReference>
<dbReference type="GO" id="GO:0051864">
    <property type="term" value="F:histone H3K36 demethylase activity"/>
    <property type="evidence" value="ECO:0007669"/>
    <property type="project" value="TreeGrafter"/>
</dbReference>
<comment type="caution">
    <text evidence="5">The sequence shown here is derived from an EMBL/GenBank/DDBJ whole genome shotgun (WGS) entry which is preliminary data.</text>
</comment>
<dbReference type="GO" id="GO:0032453">
    <property type="term" value="F:histone H3K4 demethylase activity"/>
    <property type="evidence" value="ECO:0007669"/>
    <property type="project" value="TreeGrafter"/>
</dbReference>
<dbReference type="SUPFAM" id="SSF51197">
    <property type="entry name" value="Clavaminate synthase-like"/>
    <property type="match status" value="1"/>
</dbReference>
<feature type="domain" description="JmjC" evidence="4">
    <location>
        <begin position="102"/>
        <end position="239"/>
    </location>
</feature>
<reference evidence="5" key="1">
    <citation type="submission" date="2021-03" db="EMBL/GenBank/DDBJ databases">
        <authorList>
            <person name="Peeters C."/>
        </authorList>
    </citation>
    <scope>NUCLEOTIDE SEQUENCE</scope>
    <source>
        <strain evidence="5">LMG 31506</strain>
    </source>
</reference>
<organism evidence="5 6">
    <name type="scientific">Cupriavidus yeoncheonensis</name>
    <dbReference type="NCBI Taxonomy" id="1462994"/>
    <lineage>
        <taxon>Bacteria</taxon>
        <taxon>Pseudomonadati</taxon>
        <taxon>Pseudomonadota</taxon>
        <taxon>Betaproteobacteria</taxon>
        <taxon>Burkholderiales</taxon>
        <taxon>Burkholderiaceae</taxon>
        <taxon>Cupriavidus</taxon>
    </lineage>
</organism>
<gene>
    <name evidence="5" type="ORF">LMG31506_04853</name>
</gene>
<dbReference type="PANTHER" id="PTHR13096">
    <property type="entry name" value="MINA53 MYC INDUCED NUCLEAR ANTIGEN"/>
    <property type="match status" value="1"/>
</dbReference>
<evidence type="ECO:0000256" key="1">
    <source>
        <dbReference type="ARBA" id="ARBA00001954"/>
    </source>
</evidence>
<dbReference type="EMBL" id="CAJPUY010000020">
    <property type="protein sequence ID" value="CAG2153576.1"/>
    <property type="molecule type" value="Genomic_DNA"/>
</dbReference>
<evidence type="ECO:0000259" key="4">
    <source>
        <dbReference type="PROSITE" id="PS51184"/>
    </source>
</evidence>
<keyword evidence="3" id="KW-0408">Iron</keyword>
<dbReference type="AlphaFoldDB" id="A0A916IZD8"/>
<dbReference type="PANTHER" id="PTHR13096:SF9">
    <property type="entry name" value="BIFUNCTIONAL LYSINE-SPECIFIC DEMETHYLASE AND HISTIDYL-HYDROXYLASE"/>
    <property type="match status" value="1"/>
</dbReference>
<dbReference type="Pfam" id="PF08007">
    <property type="entry name" value="JmjC_2"/>
    <property type="match status" value="1"/>
</dbReference>
<dbReference type="Gene3D" id="2.60.120.650">
    <property type="entry name" value="Cupin"/>
    <property type="match status" value="1"/>
</dbReference>